<evidence type="ECO:0000313" key="4">
    <source>
        <dbReference type="Proteomes" id="UP000585474"/>
    </source>
</evidence>
<keyword evidence="1" id="KW-0472">Membrane</keyword>
<dbReference type="InterPro" id="IPR026960">
    <property type="entry name" value="RVT-Znf"/>
</dbReference>
<dbReference type="GO" id="GO:0032259">
    <property type="term" value="P:methylation"/>
    <property type="evidence" value="ECO:0007669"/>
    <property type="project" value="UniProtKB-KW"/>
</dbReference>
<dbReference type="Pfam" id="PF13966">
    <property type="entry name" value="zf-RVT"/>
    <property type="match status" value="1"/>
</dbReference>
<keyword evidence="3" id="KW-0489">Methyltransferase</keyword>
<evidence type="ECO:0000313" key="3">
    <source>
        <dbReference type="EMBL" id="GFZ00486.1"/>
    </source>
</evidence>
<keyword evidence="3" id="KW-0808">Transferase</keyword>
<name>A0A7J0FP58_9ERIC</name>
<dbReference type="Proteomes" id="UP000585474">
    <property type="component" value="Unassembled WGS sequence"/>
</dbReference>
<dbReference type="PANTHER" id="PTHR33116:SF84">
    <property type="entry name" value="RNA-DIRECTED DNA POLYMERASE"/>
    <property type="match status" value="1"/>
</dbReference>
<keyword evidence="4" id="KW-1185">Reference proteome</keyword>
<keyword evidence="1" id="KW-0812">Transmembrane</keyword>
<feature type="domain" description="Reverse transcriptase zinc-binding" evidence="2">
    <location>
        <begin position="493"/>
        <end position="553"/>
    </location>
</feature>
<dbReference type="PANTHER" id="PTHR33116">
    <property type="entry name" value="REVERSE TRANSCRIPTASE ZINC-BINDING DOMAIN-CONTAINING PROTEIN-RELATED-RELATED"/>
    <property type="match status" value="1"/>
</dbReference>
<gene>
    <name evidence="3" type="ORF">Acr_14g0001210</name>
</gene>
<protein>
    <submittedName>
        <fullName evidence="3">O-methyltransferase family protein</fullName>
    </submittedName>
</protein>
<proteinExistence type="predicted"/>
<dbReference type="OrthoDB" id="1166712at2759"/>
<evidence type="ECO:0000259" key="2">
    <source>
        <dbReference type="Pfam" id="PF13966"/>
    </source>
</evidence>
<feature type="transmembrane region" description="Helical" evidence="1">
    <location>
        <begin position="39"/>
        <end position="58"/>
    </location>
</feature>
<dbReference type="EMBL" id="BJWL01000014">
    <property type="protein sequence ID" value="GFZ00486.1"/>
    <property type="molecule type" value="Genomic_DNA"/>
</dbReference>
<dbReference type="AlphaFoldDB" id="A0A7J0FP58"/>
<reference evidence="3 4" key="1">
    <citation type="submission" date="2019-07" db="EMBL/GenBank/DDBJ databases">
        <title>De Novo Assembly of kiwifruit Actinidia rufa.</title>
        <authorList>
            <person name="Sugita-Konishi S."/>
            <person name="Sato K."/>
            <person name="Mori E."/>
            <person name="Abe Y."/>
            <person name="Kisaki G."/>
            <person name="Hamano K."/>
            <person name="Suezawa K."/>
            <person name="Otani M."/>
            <person name="Fukuda T."/>
            <person name="Manabe T."/>
            <person name="Gomi K."/>
            <person name="Tabuchi M."/>
            <person name="Akimitsu K."/>
            <person name="Kataoka I."/>
        </authorList>
    </citation>
    <scope>NUCLEOTIDE SEQUENCE [LARGE SCALE GENOMIC DNA]</scope>
    <source>
        <strain evidence="4">cv. Fuchu</strain>
    </source>
</reference>
<accession>A0A7J0FP58</accession>
<keyword evidence="1" id="KW-1133">Transmembrane helix</keyword>
<dbReference type="GO" id="GO:0008168">
    <property type="term" value="F:methyltransferase activity"/>
    <property type="evidence" value="ECO:0007669"/>
    <property type="project" value="UniProtKB-KW"/>
</dbReference>
<feature type="transmembrane region" description="Helical" evidence="1">
    <location>
        <begin position="70"/>
        <end position="103"/>
    </location>
</feature>
<evidence type="ECO:0000256" key="1">
    <source>
        <dbReference type="SAM" id="Phobius"/>
    </source>
</evidence>
<comment type="caution">
    <text evidence="3">The sequence shown here is derived from an EMBL/GenBank/DDBJ whole genome shotgun (WGS) entry which is preliminary data.</text>
</comment>
<organism evidence="3 4">
    <name type="scientific">Actinidia rufa</name>
    <dbReference type="NCBI Taxonomy" id="165716"/>
    <lineage>
        <taxon>Eukaryota</taxon>
        <taxon>Viridiplantae</taxon>
        <taxon>Streptophyta</taxon>
        <taxon>Embryophyta</taxon>
        <taxon>Tracheophyta</taxon>
        <taxon>Spermatophyta</taxon>
        <taxon>Magnoliopsida</taxon>
        <taxon>eudicotyledons</taxon>
        <taxon>Gunneridae</taxon>
        <taxon>Pentapetalae</taxon>
        <taxon>asterids</taxon>
        <taxon>Ericales</taxon>
        <taxon>Actinidiaceae</taxon>
        <taxon>Actinidia</taxon>
    </lineage>
</organism>
<sequence length="596" mass="67300">MWDKTQSTSCQSVCLSSPRQLWQNFTAKIVDIVGVSAPIFSDLFLYNVKGLIVTLFWINGGGNLRMQGGLVILLIVPSLMSLLSGLRIIMLAVLIALSLVFQWLESAEHFTALEFTVHQEPHDAVEGRLRVSGADDSSEIVMGPSWLSATSAMPSSIAHFTTTISTNPNTYFHISTWACASSSSTCFPFHLSPMKKHKRNISPEAWGNCITTQISTFIHFHPRCGGLKIKHLAYANDLVLFSRGDPTSVSILMEKLNHFGVCSGLNINLTKSSFHSAGISDTDLDIIKGITGFSQGSFPFRYLGIPVADSKLTIAQYSPLIDRISDSISAWAGATLSYAGRTELIKSVLQGVECFWLSILPIPTGVKSKIVQLCRNFLWSGKCTVNKRPLVAWREVSLPKDEGGLGLGDSKAWNKALLTKTLWDIQAKKDTLWVQWIHQRYMKGGSFWEYMPKHEDSPLIKQVMTLRDEIIGTEASVERAIIRSNQWVPNGKFYSRFAYEFFRPRRAKITWPKFVWHSLIIPRHSFILWLGLVTRFEPMSKTGWVFPELCKCLKPRRNKRLFESKIEQPETIARRIQIQSYRILYRLFPDLVPDGM</sequence>